<evidence type="ECO:0000259" key="1">
    <source>
        <dbReference type="PROSITE" id="PS51154"/>
    </source>
</evidence>
<comment type="caution">
    <text evidence="2">The sequence shown here is derived from an EMBL/GenBank/DDBJ whole genome shotgun (WGS) entry which is preliminary data.</text>
</comment>
<dbReference type="AlphaFoldDB" id="A0ABD3HJN7"/>
<dbReference type="Pfam" id="PF01661">
    <property type="entry name" value="Macro"/>
    <property type="match status" value="1"/>
</dbReference>
<keyword evidence="3" id="KW-1185">Reference proteome</keyword>
<dbReference type="InterPro" id="IPR043472">
    <property type="entry name" value="Macro_dom-like"/>
</dbReference>
<dbReference type="PANTHER" id="PTHR11106:SF27">
    <property type="entry name" value="MACRO DOMAIN-CONTAINING PROTEIN"/>
    <property type="match status" value="1"/>
</dbReference>
<reference evidence="2 3" key="1">
    <citation type="submission" date="2024-09" db="EMBL/GenBank/DDBJ databases">
        <title>Chromosome-scale assembly of Riccia sorocarpa.</title>
        <authorList>
            <person name="Paukszto L."/>
        </authorList>
    </citation>
    <scope>NUCLEOTIDE SEQUENCE [LARGE SCALE GENOMIC DNA]</scope>
    <source>
        <strain evidence="2">LP-2024</strain>
        <tissue evidence="2">Aerial parts of the thallus</tissue>
    </source>
</reference>
<evidence type="ECO:0000313" key="2">
    <source>
        <dbReference type="EMBL" id="KAL3691742.1"/>
    </source>
</evidence>
<protein>
    <recommendedName>
        <fullName evidence="1">Macro domain-containing protein</fullName>
    </recommendedName>
</protein>
<dbReference type="CDD" id="cd02908">
    <property type="entry name" value="Macro_OAADPr_deacetylase"/>
    <property type="match status" value="1"/>
</dbReference>
<dbReference type="Proteomes" id="UP001633002">
    <property type="component" value="Unassembled WGS sequence"/>
</dbReference>
<dbReference type="EMBL" id="JBJQOH010000003">
    <property type="protein sequence ID" value="KAL3691742.1"/>
    <property type="molecule type" value="Genomic_DNA"/>
</dbReference>
<sequence length="214" mass="23726">MDRRQRGVSSNVRLSRKDVVQNWIKQGESFELTETCKLVLLEGDITEWHIDGQTDAIVNAANTRLLGGGGVDGAIHDAAGRELKEACRQIPQVTRGVRCPTGEARITRGFRLPVSRIIHTVGPIYWNNSRAAEQLQDAYKNSCSLAVQEGLKYIAFPAISCGIYGYPVEEAASVALRTVKETSAGLQEVHFVLFEEKAYFTWSNEAESTLKKIQ</sequence>
<proteinExistence type="predicted"/>
<dbReference type="PANTHER" id="PTHR11106">
    <property type="entry name" value="GANGLIOSIDE INDUCED DIFFERENTIATION ASSOCIATED PROTEIN 2-RELATED"/>
    <property type="match status" value="1"/>
</dbReference>
<dbReference type="SUPFAM" id="SSF52949">
    <property type="entry name" value="Macro domain-like"/>
    <property type="match status" value="1"/>
</dbReference>
<accession>A0ABD3HJN7</accession>
<feature type="domain" description="Macro" evidence="1">
    <location>
        <begin position="25"/>
        <end position="210"/>
    </location>
</feature>
<gene>
    <name evidence="2" type="ORF">R1sor_005393</name>
</gene>
<dbReference type="Gene3D" id="3.40.220.10">
    <property type="entry name" value="Leucine Aminopeptidase, subunit E, domain 1"/>
    <property type="match status" value="1"/>
</dbReference>
<dbReference type="InterPro" id="IPR002589">
    <property type="entry name" value="Macro_dom"/>
</dbReference>
<dbReference type="SMART" id="SM00506">
    <property type="entry name" value="A1pp"/>
    <property type="match status" value="1"/>
</dbReference>
<evidence type="ECO:0000313" key="3">
    <source>
        <dbReference type="Proteomes" id="UP001633002"/>
    </source>
</evidence>
<organism evidence="2 3">
    <name type="scientific">Riccia sorocarpa</name>
    <dbReference type="NCBI Taxonomy" id="122646"/>
    <lineage>
        <taxon>Eukaryota</taxon>
        <taxon>Viridiplantae</taxon>
        <taxon>Streptophyta</taxon>
        <taxon>Embryophyta</taxon>
        <taxon>Marchantiophyta</taxon>
        <taxon>Marchantiopsida</taxon>
        <taxon>Marchantiidae</taxon>
        <taxon>Marchantiales</taxon>
        <taxon>Ricciaceae</taxon>
        <taxon>Riccia</taxon>
    </lineage>
</organism>
<name>A0ABD3HJN7_9MARC</name>
<dbReference type="PROSITE" id="PS51154">
    <property type="entry name" value="MACRO"/>
    <property type="match status" value="1"/>
</dbReference>